<dbReference type="SUPFAM" id="SSF141868">
    <property type="entry name" value="EAL domain-like"/>
    <property type="match status" value="1"/>
</dbReference>
<dbReference type="RefSeq" id="WP_173081971.1">
    <property type="nucleotide sequence ID" value="NZ_BAABJB010000020.1"/>
</dbReference>
<sequence>MTEAERRLFVEAWARAVYGASAAPLTYVELVALLDRLSARLPDAGPELVAAGLGTPETLGRTVALMHQHFPADVVEAVATGYARALRDHTLDAQDSLRHAALAARAQAEAALRESETRFRYAVLHDPLTALPNRTFFHRALEHACAVTRPGVRLGVCILGLDGFRTVNDSLGHGVGDQLLASVAERLGRLGRLLVARVGGLLVARVGGDEFAILIDDTTCTDDAVKVADAALAALADPIRVDGHDLRVSASVGVVERPVAGTDPSDLMRAADITLHWAKADGRGRLAVFDADRNATDVARFRLSAALPAALERGEFTLHYQPIVDLEDGTVVGAEALARWEHPRLGLVGAAGFIGLAENTGLIVPLGARLLERACRDAAGWPEPLVVSVNLAVPQVREPGLAPQVASILDRTGLPANRLQLEITESAVMGIDDDTIHTLRALADLGVQIAIDDFGTGYSNLAYLCDLPVHGLKLAGRFLKGRRPRGEVDPTREALLTTLVALGHKLGLSVTAEGIETAAQARRLRGIGCDLGQGWHFGHPTPTFP</sequence>
<evidence type="ECO:0000313" key="4">
    <source>
        <dbReference type="Proteomes" id="UP000482960"/>
    </source>
</evidence>
<feature type="domain" description="GGDEF" evidence="2">
    <location>
        <begin position="152"/>
        <end position="291"/>
    </location>
</feature>
<dbReference type="AlphaFoldDB" id="A0A6V8LIJ9"/>
<dbReference type="Pfam" id="PF00990">
    <property type="entry name" value="GGDEF"/>
    <property type="match status" value="1"/>
</dbReference>
<organism evidence="3 4">
    <name type="scientific">Phytohabitans rumicis</name>
    <dbReference type="NCBI Taxonomy" id="1076125"/>
    <lineage>
        <taxon>Bacteria</taxon>
        <taxon>Bacillati</taxon>
        <taxon>Actinomycetota</taxon>
        <taxon>Actinomycetes</taxon>
        <taxon>Micromonosporales</taxon>
        <taxon>Micromonosporaceae</taxon>
    </lineage>
</organism>
<dbReference type="InterPro" id="IPR050706">
    <property type="entry name" value="Cyclic-di-GMP_PDE-like"/>
</dbReference>
<evidence type="ECO:0000259" key="2">
    <source>
        <dbReference type="PROSITE" id="PS50887"/>
    </source>
</evidence>
<gene>
    <name evidence="3" type="ORF">Prum_083730</name>
</gene>
<dbReference type="EMBL" id="BLPG01000001">
    <property type="protein sequence ID" value="GFJ94731.1"/>
    <property type="molecule type" value="Genomic_DNA"/>
</dbReference>
<proteinExistence type="predicted"/>
<protein>
    <recommendedName>
        <fullName evidence="5">GGDEF-domain containing protein</fullName>
    </recommendedName>
</protein>
<dbReference type="InterPro" id="IPR001633">
    <property type="entry name" value="EAL_dom"/>
</dbReference>
<feature type="domain" description="EAL" evidence="1">
    <location>
        <begin position="300"/>
        <end position="545"/>
    </location>
</feature>
<dbReference type="CDD" id="cd01949">
    <property type="entry name" value="GGDEF"/>
    <property type="match status" value="1"/>
</dbReference>
<dbReference type="NCBIfam" id="TIGR00254">
    <property type="entry name" value="GGDEF"/>
    <property type="match status" value="1"/>
</dbReference>
<dbReference type="PANTHER" id="PTHR33121:SF70">
    <property type="entry name" value="SIGNALING PROTEIN YKOW"/>
    <property type="match status" value="1"/>
</dbReference>
<dbReference type="SMART" id="SM00267">
    <property type="entry name" value="GGDEF"/>
    <property type="match status" value="1"/>
</dbReference>
<dbReference type="InterPro" id="IPR000160">
    <property type="entry name" value="GGDEF_dom"/>
</dbReference>
<evidence type="ECO:0000259" key="1">
    <source>
        <dbReference type="PROSITE" id="PS50883"/>
    </source>
</evidence>
<dbReference type="SMART" id="SM00052">
    <property type="entry name" value="EAL"/>
    <property type="match status" value="1"/>
</dbReference>
<dbReference type="InterPro" id="IPR029787">
    <property type="entry name" value="Nucleotide_cyclase"/>
</dbReference>
<keyword evidence="4" id="KW-1185">Reference proteome</keyword>
<evidence type="ECO:0000313" key="3">
    <source>
        <dbReference type="EMBL" id="GFJ94731.1"/>
    </source>
</evidence>
<dbReference type="GO" id="GO:0071111">
    <property type="term" value="F:cyclic-guanylate-specific phosphodiesterase activity"/>
    <property type="evidence" value="ECO:0007669"/>
    <property type="project" value="InterPro"/>
</dbReference>
<dbReference type="PROSITE" id="PS50883">
    <property type="entry name" value="EAL"/>
    <property type="match status" value="1"/>
</dbReference>
<dbReference type="SUPFAM" id="SSF55073">
    <property type="entry name" value="Nucleotide cyclase"/>
    <property type="match status" value="1"/>
</dbReference>
<dbReference type="Pfam" id="PF00563">
    <property type="entry name" value="EAL"/>
    <property type="match status" value="1"/>
</dbReference>
<dbReference type="InterPro" id="IPR043128">
    <property type="entry name" value="Rev_trsase/Diguanyl_cyclase"/>
</dbReference>
<comment type="caution">
    <text evidence="3">The sequence shown here is derived from an EMBL/GenBank/DDBJ whole genome shotgun (WGS) entry which is preliminary data.</text>
</comment>
<reference evidence="3 4" key="2">
    <citation type="submission" date="2020-03" db="EMBL/GenBank/DDBJ databases">
        <authorList>
            <person name="Ichikawa N."/>
            <person name="Kimura A."/>
            <person name="Kitahashi Y."/>
            <person name="Uohara A."/>
        </authorList>
    </citation>
    <scope>NUCLEOTIDE SEQUENCE [LARGE SCALE GENOMIC DNA]</scope>
    <source>
        <strain evidence="3 4">NBRC 108638</strain>
    </source>
</reference>
<dbReference type="Gene3D" id="3.30.70.270">
    <property type="match status" value="1"/>
</dbReference>
<accession>A0A6V8LIJ9</accession>
<reference evidence="3 4" key="1">
    <citation type="submission" date="2020-03" db="EMBL/GenBank/DDBJ databases">
        <title>Whole genome shotgun sequence of Phytohabitans rumicis NBRC 108638.</title>
        <authorList>
            <person name="Komaki H."/>
            <person name="Tamura T."/>
        </authorList>
    </citation>
    <scope>NUCLEOTIDE SEQUENCE [LARGE SCALE GENOMIC DNA]</scope>
    <source>
        <strain evidence="3 4">NBRC 108638</strain>
    </source>
</reference>
<dbReference type="Proteomes" id="UP000482960">
    <property type="component" value="Unassembled WGS sequence"/>
</dbReference>
<dbReference type="Gene3D" id="3.20.20.450">
    <property type="entry name" value="EAL domain"/>
    <property type="match status" value="1"/>
</dbReference>
<dbReference type="CDD" id="cd01948">
    <property type="entry name" value="EAL"/>
    <property type="match status" value="1"/>
</dbReference>
<dbReference type="InterPro" id="IPR035919">
    <property type="entry name" value="EAL_sf"/>
</dbReference>
<dbReference type="PROSITE" id="PS50887">
    <property type="entry name" value="GGDEF"/>
    <property type="match status" value="1"/>
</dbReference>
<evidence type="ECO:0008006" key="5">
    <source>
        <dbReference type="Google" id="ProtNLM"/>
    </source>
</evidence>
<dbReference type="PANTHER" id="PTHR33121">
    <property type="entry name" value="CYCLIC DI-GMP PHOSPHODIESTERASE PDEF"/>
    <property type="match status" value="1"/>
</dbReference>
<name>A0A6V8LIJ9_9ACTN</name>